<dbReference type="InterPro" id="IPR036291">
    <property type="entry name" value="NAD(P)-bd_dom_sf"/>
</dbReference>
<dbReference type="PANTHER" id="PTHR48079:SF6">
    <property type="entry name" value="NAD(P)-BINDING DOMAIN-CONTAINING PROTEIN-RELATED"/>
    <property type="match status" value="1"/>
</dbReference>
<dbReference type="InterPro" id="IPR051783">
    <property type="entry name" value="NAD(P)-dependent_oxidoreduct"/>
</dbReference>
<accession>A0A6J7IQ46</accession>
<dbReference type="EMBL" id="CAFBMK010000176">
    <property type="protein sequence ID" value="CAB4932851.1"/>
    <property type="molecule type" value="Genomic_DNA"/>
</dbReference>
<feature type="domain" description="NAD(P)-binding" evidence="1">
    <location>
        <begin position="9"/>
        <end position="119"/>
    </location>
</feature>
<dbReference type="GO" id="GO:0005737">
    <property type="term" value="C:cytoplasm"/>
    <property type="evidence" value="ECO:0007669"/>
    <property type="project" value="TreeGrafter"/>
</dbReference>
<dbReference type="Gene3D" id="3.40.50.720">
    <property type="entry name" value="NAD(P)-binding Rossmann-like Domain"/>
    <property type="match status" value="1"/>
</dbReference>
<dbReference type="Pfam" id="PF13460">
    <property type="entry name" value="NAD_binding_10"/>
    <property type="match status" value="1"/>
</dbReference>
<name>A0A6J7IQ46_9ZZZZ</name>
<protein>
    <submittedName>
        <fullName evidence="2">Unannotated protein</fullName>
    </submittedName>
</protein>
<organism evidence="2">
    <name type="scientific">freshwater metagenome</name>
    <dbReference type="NCBI Taxonomy" id="449393"/>
    <lineage>
        <taxon>unclassified sequences</taxon>
        <taxon>metagenomes</taxon>
        <taxon>ecological metagenomes</taxon>
    </lineage>
</organism>
<dbReference type="AlphaFoldDB" id="A0A6J7IQ46"/>
<gene>
    <name evidence="2" type="ORF">UFOPK3564_02476</name>
</gene>
<evidence type="ECO:0000313" key="2">
    <source>
        <dbReference type="EMBL" id="CAB4932851.1"/>
    </source>
</evidence>
<dbReference type="PANTHER" id="PTHR48079">
    <property type="entry name" value="PROTEIN YEEZ"/>
    <property type="match status" value="1"/>
</dbReference>
<dbReference type="InterPro" id="IPR016040">
    <property type="entry name" value="NAD(P)-bd_dom"/>
</dbReference>
<reference evidence="2" key="1">
    <citation type="submission" date="2020-05" db="EMBL/GenBank/DDBJ databases">
        <authorList>
            <person name="Chiriac C."/>
            <person name="Salcher M."/>
            <person name="Ghai R."/>
            <person name="Kavagutti S V."/>
        </authorList>
    </citation>
    <scope>NUCLEOTIDE SEQUENCE</scope>
</reference>
<dbReference type="SUPFAM" id="SSF51735">
    <property type="entry name" value="NAD(P)-binding Rossmann-fold domains"/>
    <property type="match status" value="1"/>
</dbReference>
<evidence type="ECO:0000259" key="1">
    <source>
        <dbReference type="Pfam" id="PF13460"/>
    </source>
</evidence>
<proteinExistence type="predicted"/>
<dbReference type="GO" id="GO:0004029">
    <property type="term" value="F:aldehyde dehydrogenase (NAD+) activity"/>
    <property type="evidence" value="ECO:0007669"/>
    <property type="project" value="TreeGrafter"/>
</dbReference>
<sequence length="301" mass="31922">MSDLVLITGATGYIGSQLVERFGGSDVRLRVLVRDASRFDAPEGLEVDVVEADLADADSLAPALQDVDVVYYLVHSMGGKGDLAEQDRTAANNYVVAAKAAGVRRTIYMGAVGYDPDGGSSEHLKSRHEVEEILSDGGTPEVVVVRASMVVGAGSGSFKTLVQMVDRLPVLATAPWRSARSQPIGIADVLSCLVAARTVEPGRYEIAGADELTVEELMREIARQLDKPYHALSVPVSVPKIEGAIASVVADEDRELITSLLEGLGDDLIVEDNKAEPVFGVTPMSFPDAAAEAIPQIAEKH</sequence>